<keyword evidence="2" id="KW-0808">Transferase</keyword>
<dbReference type="Gene3D" id="3.90.550.10">
    <property type="entry name" value="Spore Coat Polysaccharide Biosynthesis Protein SpsA, Chain A"/>
    <property type="match status" value="1"/>
</dbReference>
<dbReference type="Proteomes" id="UP001224325">
    <property type="component" value="Chromosome"/>
</dbReference>
<dbReference type="PANTHER" id="PTHR22916">
    <property type="entry name" value="GLYCOSYLTRANSFERASE"/>
    <property type="match status" value="1"/>
</dbReference>
<dbReference type="SUPFAM" id="SSF53448">
    <property type="entry name" value="Nucleotide-diphospho-sugar transferases"/>
    <property type="match status" value="1"/>
</dbReference>
<protein>
    <submittedName>
        <fullName evidence="2">Glycosyltransferase</fullName>
        <ecNumber evidence="2">2.4.-.-</ecNumber>
    </submittedName>
</protein>
<name>A0AAU7EF48_9FLAO</name>
<evidence type="ECO:0000259" key="1">
    <source>
        <dbReference type="Pfam" id="PF00535"/>
    </source>
</evidence>
<dbReference type="CDD" id="cd00761">
    <property type="entry name" value="Glyco_tranf_GTA_type"/>
    <property type="match status" value="1"/>
</dbReference>
<dbReference type="InterPro" id="IPR001173">
    <property type="entry name" value="Glyco_trans_2-like"/>
</dbReference>
<evidence type="ECO:0000313" key="3">
    <source>
        <dbReference type="Proteomes" id="UP001224325"/>
    </source>
</evidence>
<dbReference type="EC" id="2.4.-.-" evidence="2"/>
<gene>
    <name evidence="2" type="ORF">QLS71_016820</name>
</gene>
<dbReference type="InterPro" id="IPR029044">
    <property type="entry name" value="Nucleotide-diphossugar_trans"/>
</dbReference>
<organism evidence="2 3">
    <name type="scientific">Mariniflexile litorale</name>
    <dbReference type="NCBI Taxonomy" id="3045158"/>
    <lineage>
        <taxon>Bacteria</taxon>
        <taxon>Pseudomonadati</taxon>
        <taxon>Bacteroidota</taxon>
        <taxon>Flavobacteriia</taxon>
        <taxon>Flavobacteriales</taxon>
        <taxon>Flavobacteriaceae</taxon>
        <taxon>Mariniflexile</taxon>
    </lineage>
</organism>
<dbReference type="PANTHER" id="PTHR22916:SF3">
    <property type="entry name" value="UDP-GLCNAC:BETAGAL BETA-1,3-N-ACETYLGLUCOSAMINYLTRANSFERASE-LIKE PROTEIN 1"/>
    <property type="match status" value="1"/>
</dbReference>
<dbReference type="RefSeq" id="WP_308991946.1">
    <property type="nucleotide sequence ID" value="NZ_CP155618.1"/>
</dbReference>
<dbReference type="AlphaFoldDB" id="A0AAU7EF48"/>
<accession>A0AAU7EF48</accession>
<evidence type="ECO:0000313" key="2">
    <source>
        <dbReference type="EMBL" id="XBL13970.1"/>
    </source>
</evidence>
<dbReference type="GO" id="GO:0016758">
    <property type="term" value="F:hexosyltransferase activity"/>
    <property type="evidence" value="ECO:0007669"/>
    <property type="project" value="UniProtKB-ARBA"/>
</dbReference>
<sequence length="332" mass="38975">MIKLSIIVPVYNVEKYIERCIRSISKQDLPSQAYEIIIVNDGSTDDSLNIINNVSKEYTNIIVHTQENTGLGGARNKGITLAKGTYIWFIDSDDFIAENCLNELVNFIETKSLDVLSFDFNCTDEEGNIINWIDFKLDYQNKPVVSGDTFYFNNYVHSYIWLYIFKTSLFTTNQLRFEERINMQDSEIMPRIMHHVNKIAPIHKVVYYYVNRENSFINSKKKNVRKRYYDSIIKVNSLLNSFKNSLPKEALITQGINNKLADINRILFLQFIFNDFDRATLKDILKSLKSHKLYPFPPIEEENKLKKINYNLLRLVINKFPIATRNLYLKLK</sequence>
<dbReference type="KEGG" id="mlil:QLS71_016820"/>
<keyword evidence="3" id="KW-1185">Reference proteome</keyword>
<feature type="domain" description="Glycosyltransferase 2-like" evidence="1">
    <location>
        <begin position="5"/>
        <end position="134"/>
    </location>
</feature>
<proteinExistence type="predicted"/>
<dbReference type="EMBL" id="CP155618">
    <property type="protein sequence ID" value="XBL13970.1"/>
    <property type="molecule type" value="Genomic_DNA"/>
</dbReference>
<reference evidence="2" key="1">
    <citation type="submission" date="2024-04" db="EMBL/GenBank/DDBJ databases">
        <title>Mariniflexile litorale, isolated from the shallow sediments of the Sea of Japan.</title>
        <authorList>
            <person name="Romanenko L."/>
            <person name="Isaeva M."/>
        </authorList>
    </citation>
    <scope>NUCLEOTIDE SEQUENCE [LARGE SCALE GENOMIC DNA]</scope>
    <source>
        <strain evidence="2">KMM 9835</strain>
    </source>
</reference>
<keyword evidence="2" id="KW-0328">Glycosyltransferase</keyword>
<dbReference type="Pfam" id="PF00535">
    <property type="entry name" value="Glycos_transf_2"/>
    <property type="match status" value="1"/>
</dbReference>